<sequence>MKVLQSITVKSKTQEKAPKVFKPLTAQQLESVIGGPVTSRGTETTVQIG</sequence>
<dbReference type="InterPro" id="IPR010133">
    <property type="entry name" value="Bacteriocin_signal_seq"/>
</dbReference>
<accession>A0A2V4BM46</accession>
<organism evidence="1 2">
    <name type="scientific">Flavobacterium cheongpyeongense</name>
    <dbReference type="NCBI Taxonomy" id="2212651"/>
    <lineage>
        <taxon>Bacteria</taxon>
        <taxon>Pseudomonadati</taxon>
        <taxon>Bacteroidota</taxon>
        <taxon>Flavobacteriia</taxon>
        <taxon>Flavobacteriales</taxon>
        <taxon>Flavobacteriaceae</taxon>
        <taxon>Flavobacterium</taxon>
    </lineage>
</organism>
<reference evidence="1 2" key="1">
    <citation type="submission" date="2018-05" db="EMBL/GenBank/DDBJ databases">
        <title>Flavobacterium sp. strain IMCC34759, incomplete genome.</title>
        <authorList>
            <person name="Joung Y."/>
            <person name="Cho J."/>
        </authorList>
    </citation>
    <scope>NUCLEOTIDE SEQUENCE [LARGE SCALE GENOMIC DNA]</scope>
    <source>
        <strain evidence="1 2">IMCC34759</strain>
    </source>
</reference>
<comment type="caution">
    <text evidence="1">The sequence shown here is derived from an EMBL/GenBank/DDBJ whole genome shotgun (WGS) entry which is preliminary data.</text>
</comment>
<evidence type="ECO:0008006" key="3">
    <source>
        <dbReference type="Google" id="ProtNLM"/>
    </source>
</evidence>
<dbReference type="AlphaFoldDB" id="A0A2V4BM46"/>
<evidence type="ECO:0000313" key="2">
    <source>
        <dbReference type="Proteomes" id="UP000247903"/>
    </source>
</evidence>
<name>A0A2V4BM46_9FLAO</name>
<protein>
    <recommendedName>
        <fullName evidence="3">Bacteriocin</fullName>
    </recommendedName>
</protein>
<evidence type="ECO:0000313" key="1">
    <source>
        <dbReference type="EMBL" id="PXY39837.1"/>
    </source>
</evidence>
<dbReference type="RefSeq" id="WP_110307465.1">
    <property type="nucleotide sequence ID" value="NZ_QJHK01000014.1"/>
</dbReference>
<keyword evidence="2" id="KW-1185">Reference proteome</keyword>
<dbReference type="EMBL" id="QJHK01000014">
    <property type="protein sequence ID" value="PXY39837.1"/>
    <property type="molecule type" value="Genomic_DNA"/>
</dbReference>
<gene>
    <name evidence="1" type="ORF">DMB65_15045</name>
</gene>
<dbReference type="Proteomes" id="UP000247903">
    <property type="component" value="Unassembled WGS sequence"/>
</dbReference>
<proteinExistence type="predicted"/>
<dbReference type="NCBIfam" id="TIGR01847">
    <property type="entry name" value="bacteriocin_sig"/>
    <property type="match status" value="1"/>
</dbReference>